<evidence type="ECO:0000256" key="1">
    <source>
        <dbReference type="SAM" id="MobiDB-lite"/>
    </source>
</evidence>
<protein>
    <submittedName>
        <fullName evidence="2">Uncharacterized protein</fullName>
    </submittedName>
</protein>
<dbReference type="EMBL" id="AP022839">
    <property type="protein sequence ID" value="BCA97032.1"/>
    <property type="molecule type" value="Genomic_DNA"/>
</dbReference>
<sequence>MKIVISALHFTTRNKVSLKYFEKLDEYRLCTYDNTESPLKGEGEAACLTVQNFITNELNKFGKNEVTEVIILTDFNLGFSSTLICSNIPLLNDFMNSFQDEHGQQYKAQNKRTRDFNSPAAASAASPSFIPVSFYFEGAASDRDPHSQKPQNTIEEIIEQFGNEKQLKLTTYFSTIRNLAKGTPTPNRTPDSSKGILSSPPSRKTLSISSFKTDDAQSSSTPAFSSSATPARFSASASPPCRASSALGSGFVPSLPFFSAITPQDRTNSHYEFPKSDTLPTENGRRTLTNVNEELHPLNDGELGETIVNFTQALHIGEHTVNPLAIPARPNSFFDSGAEQERTSPPPSQLHRFNLLMKPVPTRHALSIEINDSRSALSNS</sequence>
<name>A0A6F8TAE3_9GAMM</name>
<feature type="region of interest" description="Disordered" evidence="1">
    <location>
        <begin position="179"/>
        <end position="240"/>
    </location>
</feature>
<reference evidence="2" key="1">
    <citation type="journal article" date="2020" name="Microbiol. Resour. Announc.">
        <title>Complete Genome Sequence of Novel Psychrotolerant Legionella Strain TUM19329, Isolated from Antarctic Lake Sediment.</title>
        <authorList>
            <person name="Shimada S."/>
            <person name="Nakai R."/>
            <person name="Aoki K."/>
            <person name="Shimoeda N."/>
            <person name="Ohno G."/>
            <person name="Miyazaki Y."/>
            <person name="Kudoh S."/>
            <person name="Imura S."/>
            <person name="Watanabe K."/>
            <person name="Ishii Y."/>
            <person name="Tateda K."/>
        </authorList>
    </citation>
    <scope>NUCLEOTIDE SEQUENCE [LARGE SCALE GENOMIC DNA]</scope>
    <source>
        <strain evidence="2">TUM19329</strain>
    </source>
</reference>
<dbReference type="KEGG" id="lant:TUM19329_33930"/>
<dbReference type="Proteomes" id="UP000502894">
    <property type="component" value="Chromosome"/>
</dbReference>
<keyword evidence="3" id="KW-1185">Reference proteome</keyword>
<feature type="compositionally biased region" description="Low complexity" evidence="1">
    <location>
        <begin position="218"/>
        <end position="240"/>
    </location>
</feature>
<evidence type="ECO:0000313" key="3">
    <source>
        <dbReference type="Proteomes" id="UP000502894"/>
    </source>
</evidence>
<evidence type="ECO:0000313" key="2">
    <source>
        <dbReference type="EMBL" id="BCA97032.1"/>
    </source>
</evidence>
<gene>
    <name evidence="2" type="ORF">TUM19329_33930</name>
</gene>
<accession>A0A6F8TAE3</accession>
<dbReference type="RefSeq" id="WP_173238248.1">
    <property type="nucleotide sequence ID" value="NZ_AP022839.1"/>
</dbReference>
<organism evidence="2 3">
    <name type="scientific">Legionella antarctica</name>
    <dbReference type="NCBI Taxonomy" id="2708020"/>
    <lineage>
        <taxon>Bacteria</taxon>
        <taxon>Pseudomonadati</taxon>
        <taxon>Pseudomonadota</taxon>
        <taxon>Gammaproteobacteria</taxon>
        <taxon>Legionellales</taxon>
        <taxon>Legionellaceae</taxon>
        <taxon>Legionella</taxon>
    </lineage>
</organism>
<dbReference type="AlphaFoldDB" id="A0A6F8TAE3"/>
<proteinExistence type="predicted"/>
<feature type="compositionally biased region" description="Polar residues" evidence="1">
    <location>
        <begin position="184"/>
        <end position="211"/>
    </location>
</feature>